<comment type="caution">
    <text evidence="3">The sequence shown here is derived from an EMBL/GenBank/DDBJ whole genome shotgun (WGS) entry which is preliminary data.</text>
</comment>
<keyword evidence="1" id="KW-0732">Signal</keyword>
<accession>A0ABP4MZP4</accession>
<dbReference type="InterPro" id="IPR026004">
    <property type="entry name" value="Septum_form"/>
</dbReference>
<evidence type="ECO:0000256" key="1">
    <source>
        <dbReference type="SAM" id="SignalP"/>
    </source>
</evidence>
<dbReference type="Proteomes" id="UP001501470">
    <property type="component" value="Unassembled WGS sequence"/>
</dbReference>
<feature type="signal peptide" evidence="1">
    <location>
        <begin position="1"/>
        <end position="23"/>
    </location>
</feature>
<organism evidence="3 4">
    <name type="scientific">Dactylosporangium maewongense</name>
    <dbReference type="NCBI Taxonomy" id="634393"/>
    <lineage>
        <taxon>Bacteria</taxon>
        <taxon>Bacillati</taxon>
        <taxon>Actinomycetota</taxon>
        <taxon>Actinomycetes</taxon>
        <taxon>Micromonosporales</taxon>
        <taxon>Micromonosporaceae</taxon>
        <taxon>Dactylosporangium</taxon>
    </lineage>
</organism>
<feature type="chain" id="PRO_5046419208" description="Septum formation-related domain-containing protein" evidence="1">
    <location>
        <begin position="24"/>
        <end position="284"/>
    </location>
</feature>
<keyword evidence="4" id="KW-1185">Reference proteome</keyword>
<sequence>MVMFGLPLAAVLLSLVVKPAAEPAPSHGGLDPAVGACWQGHGLHVVLTAEATPTESVACEVPHQLETVAVGHVPKALARRDAPPQRAELMGEFAGCGRTAGEYLGADWRTLDVSLLLFAPTAEQWQAGARWYRCDVVALGGDIDSVRDREGSVHGDPAGHGPSNDLTLNCAVRFVADDEWAGTKRTPCTEPHDMEFAGVAESAAPAFPETAAARDAAFGDQCRDRALAYTAMPGDLMRGRAVTVGFLPTGEPSTWPGGDHYGRCWVFLPHPVTVSIRGAGDLPA</sequence>
<proteinExistence type="predicted"/>
<protein>
    <recommendedName>
        <fullName evidence="2">Septum formation-related domain-containing protein</fullName>
    </recommendedName>
</protein>
<name>A0ABP4MZP4_9ACTN</name>
<evidence type="ECO:0000259" key="2">
    <source>
        <dbReference type="Pfam" id="PF13845"/>
    </source>
</evidence>
<dbReference type="Pfam" id="PF13845">
    <property type="entry name" value="Septum_form"/>
    <property type="match status" value="1"/>
</dbReference>
<evidence type="ECO:0000313" key="3">
    <source>
        <dbReference type="EMBL" id="GAA1552501.1"/>
    </source>
</evidence>
<dbReference type="EMBL" id="BAAAQD010000023">
    <property type="protein sequence ID" value="GAA1552501.1"/>
    <property type="molecule type" value="Genomic_DNA"/>
</dbReference>
<reference evidence="4" key="1">
    <citation type="journal article" date="2019" name="Int. J. Syst. Evol. Microbiol.">
        <title>The Global Catalogue of Microorganisms (GCM) 10K type strain sequencing project: providing services to taxonomists for standard genome sequencing and annotation.</title>
        <authorList>
            <consortium name="The Broad Institute Genomics Platform"/>
            <consortium name="The Broad Institute Genome Sequencing Center for Infectious Disease"/>
            <person name="Wu L."/>
            <person name="Ma J."/>
        </authorList>
    </citation>
    <scope>NUCLEOTIDE SEQUENCE [LARGE SCALE GENOMIC DNA]</scope>
    <source>
        <strain evidence="4">JCM 15933</strain>
    </source>
</reference>
<evidence type="ECO:0000313" key="4">
    <source>
        <dbReference type="Proteomes" id="UP001501470"/>
    </source>
</evidence>
<feature type="domain" description="Septum formation-related" evidence="2">
    <location>
        <begin position="49"/>
        <end position="264"/>
    </location>
</feature>
<gene>
    <name evidence="3" type="ORF">GCM10009827_086530</name>
</gene>